<evidence type="ECO:0000313" key="3">
    <source>
        <dbReference type="Proteomes" id="UP000055024"/>
    </source>
</evidence>
<organism evidence="2 3">
    <name type="scientific">Trichinella zimbabwensis</name>
    <dbReference type="NCBI Taxonomy" id="268475"/>
    <lineage>
        <taxon>Eukaryota</taxon>
        <taxon>Metazoa</taxon>
        <taxon>Ecdysozoa</taxon>
        <taxon>Nematoda</taxon>
        <taxon>Enoplea</taxon>
        <taxon>Dorylaimia</taxon>
        <taxon>Trichinellida</taxon>
        <taxon>Trichinellidae</taxon>
        <taxon>Trichinella</taxon>
    </lineage>
</organism>
<gene>
    <name evidence="2" type="ORF">T11_17740</name>
    <name evidence="1" type="ORF">T11_1918</name>
</gene>
<dbReference type="EMBL" id="JYDP01000477">
    <property type="protein sequence ID" value="KRZ00459.1"/>
    <property type="molecule type" value="Genomic_DNA"/>
</dbReference>
<dbReference type="Proteomes" id="UP000055024">
    <property type="component" value="Unassembled WGS sequence"/>
</dbReference>
<dbReference type="EMBL" id="JYDP01000461">
    <property type="protein sequence ID" value="KRZ00509.1"/>
    <property type="molecule type" value="Genomic_DNA"/>
</dbReference>
<reference evidence="2 3" key="1">
    <citation type="submission" date="2015-01" db="EMBL/GenBank/DDBJ databases">
        <title>Evolution of Trichinella species and genotypes.</title>
        <authorList>
            <person name="Korhonen P.K."/>
            <person name="Edoardo P."/>
            <person name="Giuseppe L.R."/>
            <person name="Gasser R.B."/>
        </authorList>
    </citation>
    <scope>NUCLEOTIDE SEQUENCE [LARGE SCALE GENOMIC DNA]</scope>
    <source>
        <strain evidence="2">ISS1029</strain>
    </source>
</reference>
<accession>A0A0V1GQB2</accession>
<comment type="caution">
    <text evidence="2">The sequence shown here is derived from an EMBL/GenBank/DDBJ whole genome shotgun (WGS) entry which is preliminary data.</text>
</comment>
<sequence length="109" mass="12592">MIAALLRIGCNRSTGKDKLLEAIYSEYHNGQKTKKNGIAKSKKYYTTLHSLENDFAVTIKVLHLLNIKHLDSVEKRLRLRIIPQCYDKRYDTFGGHLFKTCFNISTKTT</sequence>
<keyword evidence="3" id="KW-1185">Reference proteome</keyword>
<proteinExistence type="predicted"/>
<name>A0A0V1GQB2_9BILA</name>
<evidence type="ECO:0000313" key="1">
    <source>
        <dbReference type="EMBL" id="KRZ00459.1"/>
    </source>
</evidence>
<dbReference type="AlphaFoldDB" id="A0A0V1GQB2"/>
<evidence type="ECO:0000313" key="2">
    <source>
        <dbReference type="EMBL" id="KRZ00509.1"/>
    </source>
</evidence>
<protein>
    <submittedName>
        <fullName evidence="2">Uncharacterized protein</fullName>
    </submittedName>
</protein>